<protein>
    <submittedName>
        <fullName evidence="3">Uncharacterized protein</fullName>
    </submittedName>
</protein>
<dbReference type="CDD" id="cd00167">
    <property type="entry name" value="SANT"/>
    <property type="match status" value="2"/>
</dbReference>
<feature type="domain" description="Myb-like" evidence="1">
    <location>
        <begin position="218"/>
        <end position="262"/>
    </location>
</feature>
<sequence>MFEEFNLSDADSYIQKPPRGRIYQERQSTSQERLETQQQYQQFQKFYESCQNIQIDFIYLREYFNIPFHDNLNDQEIFKIQKKIYSRRFSINQKKSWSLDEKKVLVWVVGKYCQLNQKNCRFLDNNDFNEIGKYLLRRNVDNIRQKWLSMLKTSLVSQPFTQEEDQQIIILYEKYKNKDNKWKLIANEINNNNLIYRTCKQLRERWINYLDPTLLKIKDPWTDREDLELIYQIQQKGKKWTEIAKNLKRNENQVKNRFNCLLKREDVQDDLNKLIDKVLWKISKQPVVIQQENQDKPVLSSNSQHQSLILTISNIESLKKDEIHQLTPCMVNLKTNQIYFTPIHILQGLLKIEQLDFQDEFELAKKDIEKFEQMPHQFFHSLSIISEEYSIPQNYQQQIQHNIKSLSELSNFESPLIPKYPENNGIFNQIRIFTSLKKKYFKHRTDFTIPSIANKSPWRSLPILIMC</sequence>
<evidence type="ECO:0000313" key="4">
    <source>
        <dbReference type="Proteomes" id="UP000689195"/>
    </source>
</evidence>
<comment type="caution">
    <text evidence="3">The sequence shown here is derived from an EMBL/GenBank/DDBJ whole genome shotgun (WGS) entry which is preliminary data.</text>
</comment>
<dbReference type="PANTHER" id="PTHR45614:SF274">
    <property type="entry name" value="MYB-LIKE DNA-BINDING PROTEIN"/>
    <property type="match status" value="1"/>
</dbReference>
<dbReference type="GO" id="GO:0000978">
    <property type="term" value="F:RNA polymerase II cis-regulatory region sequence-specific DNA binding"/>
    <property type="evidence" value="ECO:0007669"/>
    <property type="project" value="TreeGrafter"/>
</dbReference>
<dbReference type="InterPro" id="IPR001005">
    <property type="entry name" value="SANT/Myb"/>
</dbReference>
<feature type="domain" description="Myb-like" evidence="1">
    <location>
        <begin position="152"/>
        <end position="210"/>
    </location>
</feature>
<evidence type="ECO:0000259" key="2">
    <source>
        <dbReference type="PROSITE" id="PS51294"/>
    </source>
</evidence>
<dbReference type="InterPro" id="IPR017930">
    <property type="entry name" value="Myb_dom"/>
</dbReference>
<dbReference type="AlphaFoldDB" id="A0A8S1UQU9"/>
<evidence type="ECO:0000259" key="1">
    <source>
        <dbReference type="PROSITE" id="PS50090"/>
    </source>
</evidence>
<dbReference type="Proteomes" id="UP000689195">
    <property type="component" value="Unassembled WGS sequence"/>
</dbReference>
<dbReference type="PROSITE" id="PS50090">
    <property type="entry name" value="MYB_LIKE"/>
    <property type="match status" value="2"/>
</dbReference>
<dbReference type="EMBL" id="CAJJDO010000047">
    <property type="protein sequence ID" value="CAD8167648.1"/>
    <property type="molecule type" value="Genomic_DNA"/>
</dbReference>
<dbReference type="InterPro" id="IPR050560">
    <property type="entry name" value="MYB_TF"/>
</dbReference>
<proteinExistence type="predicted"/>
<dbReference type="OrthoDB" id="306004at2759"/>
<evidence type="ECO:0000313" key="3">
    <source>
        <dbReference type="EMBL" id="CAD8167648.1"/>
    </source>
</evidence>
<dbReference type="GO" id="GO:0005634">
    <property type="term" value="C:nucleus"/>
    <property type="evidence" value="ECO:0007669"/>
    <property type="project" value="TreeGrafter"/>
</dbReference>
<dbReference type="PROSITE" id="PS51294">
    <property type="entry name" value="HTH_MYB"/>
    <property type="match status" value="2"/>
</dbReference>
<name>A0A8S1UQU9_9CILI</name>
<dbReference type="SMART" id="SM00717">
    <property type="entry name" value="SANT"/>
    <property type="match status" value="3"/>
</dbReference>
<organism evidence="3 4">
    <name type="scientific">Paramecium pentaurelia</name>
    <dbReference type="NCBI Taxonomy" id="43138"/>
    <lineage>
        <taxon>Eukaryota</taxon>
        <taxon>Sar</taxon>
        <taxon>Alveolata</taxon>
        <taxon>Ciliophora</taxon>
        <taxon>Intramacronucleata</taxon>
        <taxon>Oligohymenophorea</taxon>
        <taxon>Peniculida</taxon>
        <taxon>Parameciidae</taxon>
        <taxon>Paramecium</taxon>
    </lineage>
</organism>
<dbReference type="PANTHER" id="PTHR45614">
    <property type="entry name" value="MYB PROTEIN-RELATED"/>
    <property type="match status" value="1"/>
</dbReference>
<gene>
    <name evidence="3" type="ORF">PPENT_87.1.T0470226</name>
</gene>
<dbReference type="GO" id="GO:0000981">
    <property type="term" value="F:DNA-binding transcription factor activity, RNA polymerase II-specific"/>
    <property type="evidence" value="ECO:0007669"/>
    <property type="project" value="TreeGrafter"/>
</dbReference>
<feature type="domain" description="HTH myb-type" evidence="2">
    <location>
        <begin position="152"/>
        <end position="214"/>
    </location>
</feature>
<accession>A0A8S1UQU9</accession>
<reference evidence="3" key="1">
    <citation type="submission" date="2021-01" db="EMBL/GenBank/DDBJ databases">
        <authorList>
            <consortium name="Genoscope - CEA"/>
            <person name="William W."/>
        </authorList>
    </citation>
    <scope>NUCLEOTIDE SEQUENCE</scope>
</reference>
<feature type="domain" description="HTH myb-type" evidence="2">
    <location>
        <begin position="216"/>
        <end position="266"/>
    </location>
</feature>
<dbReference type="Pfam" id="PF13921">
    <property type="entry name" value="Myb_DNA-bind_6"/>
    <property type="match status" value="2"/>
</dbReference>
<keyword evidence="4" id="KW-1185">Reference proteome</keyword>